<comment type="caution">
    <text evidence="1">The sequence shown here is derived from an EMBL/GenBank/DDBJ whole genome shotgun (WGS) entry which is preliminary data.</text>
</comment>
<organism evidence="1 2">
    <name type="scientific">Reyranella humidisoli</name>
    <dbReference type="NCBI Taxonomy" id="2849149"/>
    <lineage>
        <taxon>Bacteria</taxon>
        <taxon>Pseudomonadati</taxon>
        <taxon>Pseudomonadota</taxon>
        <taxon>Alphaproteobacteria</taxon>
        <taxon>Hyphomicrobiales</taxon>
        <taxon>Reyranellaceae</taxon>
        <taxon>Reyranella</taxon>
    </lineage>
</organism>
<dbReference type="RefSeq" id="WP_216962201.1">
    <property type="nucleotide sequence ID" value="NZ_JAHOPB010000001.1"/>
</dbReference>
<sequence length="46" mass="5149">MARVVDLRDLLRHKWYAKERLRVFAQEKLDLAAGPVEAGLKGVTGA</sequence>
<accession>A0ABS6IMP1</accession>
<keyword evidence="2" id="KW-1185">Reference proteome</keyword>
<gene>
    <name evidence="1" type="ORF">KQ910_15880</name>
</gene>
<dbReference type="Proteomes" id="UP000727907">
    <property type="component" value="Unassembled WGS sequence"/>
</dbReference>
<evidence type="ECO:0000313" key="2">
    <source>
        <dbReference type="Proteomes" id="UP000727907"/>
    </source>
</evidence>
<evidence type="ECO:0000313" key="1">
    <source>
        <dbReference type="EMBL" id="MBU8875254.1"/>
    </source>
</evidence>
<dbReference type="EMBL" id="JAHOPB010000001">
    <property type="protein sequence ID" value="MBU8875254.1"/>
    <property type="molecule type" value="Genomic_DNA"/>
</dbReference>
<name>A0ABS6IMP1_9HYPH</name>
<reference evidence="1 2" key="1">
    <citation type="submission" date="2021-06" db="EMBL/GenBank/DDBJ databases">
        <authorList>
            <person name="Lee D.H."/>
        </authorList>
    </citation>
    <scope>NUCLEOTIDE SEQUENCE [LARGE SCALE GENOMIC DNA]</scope>
    <source>
        <strain evidence="1 2">MMS21-HV4-11</strain>
    </source>
</reference>
<protein>
    <submittedName>
        <fullName evidence="1">Uncharacterized protein</fullName>
    </submittedName>
</protein>
<proteinExistence type="predicted"/>